<keyword evidence="1" id="KW-0742">SOS response</keyword>
<dbReference type="PANTHER" id="PTHR32182">
    <property type="entry name" value="DNA REPLICATION AND REPAIR PROTEIN RECF"/>
    <property type="match status" value="1"/>
</dbReference>
<dbReference type="PIRSF" id="PIRSF029347">
    <property type="entry name" value="RecF"/>
    <property type="match status" value="1"/>
</dbReference>
<dbReference type="Gene3D" id="3.40.50.300">
    <property type="entry name" value="P-loop containing nucleotide triphosphate hydrolases"/>
    <property type="match status" value="2"/>
</dbReference>
<dbReference type="GO" id="GO:0006302">
    <property type="term" value="P:double-strand break repair"/>
    <property type="evidence" value="ECO:0007669"/>
    <property type="project" value="TreeGrafter"/>
</dbReference>
<dbReference type="AlphaFoldDB" id="A0A7H0H709"/>
<sequence>MYRTLAVAGYRSLRDVAIPLSRVTVVTGRNGAGKSSVYRSLRLLAGCGLGDAVGSLAREGGLNSALWAGPESLKGARRTGIVQGATRSGPVSLRLGVGADGYSYLIDLGLPIPSSSAFARDPEIKREAIWAGPIMRPGTLLARRRHALVEVRDDGPWQELPYQLPTHTSMLADVPEARTLRDQLAAWRFYDALRTDAHAPARAPQVGTRTWAMTSDGSDVAAALQTIHERGKEPLGELIDDAFPGSRLSIAMTDGLFDVGLHQPGLLRRLGAAELSDGTLRYLMFLAALLAPEKPPLMAINEPENSLHPSLIEPLARLIAHAARDTQIVLVTHSQALVTALAADVADDDLSRVELDKDSGETVVEGQGLLSRPTWEWGSR</sequence>
<dbReference type="GO" id="GO:0016887">
    <property type="term" value="F:ATP hydrolysis activity"/>
    <property type="evidence" value="ECO:0007669"/>
    <property type="project" value="InterPro"/>
</dbReference>
<reference evidence="3 4" key="1">
    <citation type="submission" date="2020-08" db="EMBL/GenBank/DDBJ databases">
        <title>Genome sequence of Tessaracoccus defluvii JCM 17540T.</title>
        <authorList>
            <person name="Hyun D.-W."/>
            <person name="Bae J.-W."/>
        </authorList>
    </citation>
    <scope>NUCLEOTIDE SEQUENCE [LARGE SCALE GENOMIC DNA]</scope>
    <source>
        <strain evidence="3 4">JCM 17540</strain>
    </source>
</reference>
<dbReference type="KEGG" id="tdf:H9L22_02305"/>
<gene>
    <name evidence="3" type="ORF">H9L22_02305</name>
</gene>
<evidence type="ECO:0000256" key="1">
    <source>
        <dbReference type="ARBA" id="ARBA00023236"/>
    </source>
</evidence>
<organism evidence="3 4">
    <name type="scientific">Tessaracoccus defluvii</name>
    <dbReference type="NCBI Taxonomy" id="1285901"/>
    <lineage>
        <taxon>Bacteria</taxon>
        <taxon>Bacillati</taxon>
        <taxon>Actinomycetota</taxon>
        <taxon>Actinomycetes</taxon>
        <taxon>Propionibacteriales</taxon>
        <taxon>Propionibacteriaceae</taxon>
        <taxon>Tessaracoccus</taxon>
    </lineage>
</organism>
<dbReference type="GO" id="GO:0000731">
    <property type="term" value="P:DNA synthesis involved in DNA repair"/>
    <property type="evidence" value="ECO:0007669"/>
    <property type="project" value="TreeGrafter"/>
</dbReference>
<dbReference type="RefSeq" id="WP_187721435.1">
    <property type="nucleotide sequence ID" value="NZ_BAABBL010000001.1"/>
</dbReference>
<dbReference type="GO" id="GO:0005524">
    <property type="term" value="F:ATP binding"/>
    <property type="evidence" value="ECO:0007669"/>
    <property type="project" value="InterPro"/>
</dbReference>
<dbReference type="SUPFAM" id="SSF52540">
    <property type="entry name" value="P-loop containing nucleoside triphosphate hydrolases"/>
    <property type="match status" value="1"/>
</dbReference>
<dbReference type="InterPro" id="IPR003959">
    <property type="entry name" value="ATPase_AAA_core"/>
</dbReference>
<feature type="domain" description="ATPase AAA-type core" evidence="2">
    <location>
        <begin position="23"/>
        <end position="338"/>
    </location>
</feature>
<evidence type="ECO:0000313" key="3">
    <source>
        <dbReference type="EMBL" id="QNP56325.1"/>
    </source>
</evidence>
<dbReference type="EMBL" id="CP060789">
    <property type="protein sequence ID" value="QNP56325.1"/>
    <property type="molecule type" value="Genomic_DNA"/>
</dbReference>
<dbReference type="Proteomes" id="UP000516117">
    <property type="component" value="Chromosome"/>
</dbReference>
<dbReference type="GO" id="GO:0009432">
    <property type="term" value="P:SOS response"/>
    <property type="evidence" value="ECO:0007669"/>
    <property type="project" value="UniProtKB-KW"/>
</dbReference>
<dbReference type="InterPro" id="IPR014555">
    <property type="entry name" value="RecF-like"/>
</dbReference>
<dbReference type="FunFam" id="3.40.50.300:FF:002708">
    <property type="entry name" value="FeS assembly ATPase SufC"/>
    <property type="match status" value="1"/>
</dbReference>
<dbReference type="InterPro" id="IPR027417">
    <property type="entry name" value="P-loop_NTPase"/>
</dbReference>
<accession>A0A7H0H709</accession>
<keyword evidence="1" id="KW-0227">DNA damage</keyword>
<protein>
    <submittedName>
        <fullName evidence="3">AAA family ATPase</fullName>
    </submittedName>
</protein>
<name>A0A7H0H709_9ACTN</name>
<evidence type="ECO:0000313" key="4">
    <source>
        <dbReference type="Proteomes" id="UP000516117"/>
    </source>
</evidence>
<evidence type="ECO:0000259" key="2">
    <source>
        <dbReference type="Pfam" id="PF13304"/>
    </source>
</evidence>
<proteinExistence type="predicted"/>
<keyword evidence="4" id="KW-1185">Reference proteome</keyword>
<dbReference type="PANTHER" id="PTHR32182:SF25">
    <property type="entry name" value="SLR1056 PROTEIN"/>
    <property type="match status" value="1"/>
</dbReference>
<dbReference type="Pfam" id="PF13304">
    <property type="entry name" value="AAA_21"/>
    <property type="match status" value="1"/>
</dbReference>